<organism evidence="4">
    <name type="scientific">uncultured Rubellimicrobium sp</name>
    <dbReference type="NCBI Taxonomy" id="543078"/>
    <lineage>
        <taxon>Bacteria</taxon>
        <taxon>Pseudomonadati</taxon>
        <taxon>Pseudomonadota</taxon>
        <taxon>Alphaproteobacteria</taxon>
        <taxon>Rhodobacterales</taxon>
        <taxon>Roseobacteraceae</taxon>
        <taxon>Rubellimicrobium</taxon>
        <taxon>environmental samples</taxon>
    </lineage>
</organism>
<feature type="domain" description="FAD-binding" evidence="3">
    <location>
        <begin position="3"/>
        <end position="319"/>
    </location>
</feature>
<dbReference type="GO" id="GO:0010181">
    <property type="term" value="F:FMN binding"/>
    <property type="evidence" value="ECO:0007669"/>
    <property type="project" value="InterPro"/>
</dbReference>
<feature type="compositionally biased region" description="Basic and acidic residues" evidence="1">
    <location>
        <begin position="743"/>
        <end position="761"/>
    </location>
</feature>
<protein>
    <submittedName>
        <fullName evidence="4">Anthraniloyl-CoA monooxygenase</fullName>
        <ecNumber evidence="4">1.14.13.40</ecNumber>
    </submittedName>
</protein>
<evidence type="ECO:0000259" key="2">
    <source>
        <dbReference type="Pfam" id="PF00724"/>
    </source>
</evidence>
<dbReference type="EMBL" id="CADCUU010000038">
    <property type="protein sequence ID" value="CAA9387152.1"/>
    <property type="molecule type" value="Genomic_DNA"/>
</dbReference>
<dbReference type="InterPro" id="IPR001155">
    <property type="entry name" value="OxRdtase_FMN_N"/>
</dbReference>
<dbReference type="InterPro" id="IPR013785">
    <property type="entry name" value="Aldolase_TIM"/>
</dbReference>
<dbReference type="PANTHER" id="PTHR43303:SF3">
    <property type="entry name" value="BLR3436 PROTEIN"/>
    <property type="match status" value="1"/>
</dbReference>
<sequence length="761" mass="86474">MKILCLGGGPAGLYFALSMKLRDPSHEITVLERNKAADTFGWGVVLSDDALSRMQKNDPASTQAIRDHFAYWDDIAVVHRGDRVVSGGHGFAGIGRKQLLIVLQERARELGVDVRFETEFKTAEEYRKDYDLVVACDGINSAVRREYIEVFRPDIDLRKCKFIWLGTRQKFDDAFTFIFENTTYGWVWAHAYQFDEDTATFIVECHPETWDRWGFEHMTKEEIVATCQRIFERHLDGHDLMSNADHLRGSAVWMQFPRVICEKWHHENVVLMGDAAATGHFSIGSGTRLALDSAIALADYLHSEPTLERAFDRYQEERRVEVLRLQSAARNSLEWFEEVERYLDMPPVQFAYSLLTRSQRISHENLRLRDPDWLRAAEAWFQQQAGGQEPRAPMFAPFTLRDMRLKNRIVVSPMAQYKAVNGRPTDWHFVHYAERAKGGAGLVYTEMACVSPEGRITPGCPGTYAPEHEREWTRLVDFVHAETDARICLQVGHAGRKGSVQVPWEDDEMPLREGNWETLAPTALPWSPSHHVPKEMDRADMDMVRNQFVDAVSMADRAGFDMVELHAAHGYLLSSFISPVSNRRTDEYGGSLENRLRYPIEVFRGMRAAWPERKPLAVRISATDWVGESGVTPQEAVVIAKAFHAAGADIIDVSAGQTTTEAKPIYGRMFQTPFSDRIRNEAGLATMAVGNITDPDQVNGILMAGRADLVCLARPHLADPYWTLHAAVQIGDDATEWPKPYHRGRDQARRLREKSQEAIRA</sequence>
<evidence type="ECO:0000259" key="3">
    <source>
        <dbReference type="Pfam" id="PF01494"/>
    </source>
</evidence>
<keyword evidence="4" id="KW-0503">Monooxygenase</keyword>
<dbReference type="AlphaFoldDB" id="A0A6J4NL45"/>
<evidence type="ECO:0000313" key="4">
    <source>
        <dbReference type="EMBL" id="CAA9387152.1"/>
    </source>
</evidence>
<dbReference type="Gene3D" id="3.20.20.70">
    <property type="entry name" value="Aldolase class I"/>
    <property type="match status" value="1"/>
</dbReference>
<keyword evidence="4" id="KW-0560">Oxidoreductase</keyword>
<dbReference type="Gene3D" id="3.50.50.60">
    <property type="entry name" value="FAD/NAD(P)-binding domain"/>
    <property type="match status" value="1"/>
</dbReference>
<dbReference type="NCBIfam" id="NF006101">
    <property type="entry name" value="PRK08255.1"/>
    <property type="match status" value="1"/>
</dbReference>
<dbReference type="SUPFAM" id="SSF51905">
    <property type="entry name" value="FAD/NAD(P)-binding domain"/>
    <property type="match status" value="1"/>
</dbReference>
<dbReference type="GO" id="GO:0050661">
    <property type="term" value="F:NADP binding"/>
    <property type="evidence" value="ECO:0007669"/>
    <property type="project" value="InterPro"/>
</dbReference>
<gene>
    <name evidence="4" type="ORF">AVDCRST_MAG15-352</name>
</gene>
<proteinExistence type="predicted"/>
<accession>A0A6J4NL45</accession>
<dbReference type="Gene3D" id="3.30.9.20">
    <property type="match status" value="1"/>
</dbReference>
<dbReference type="Pfam" id="PF00724">
    <property type="entry name" value="Oxidored_FMN"/>
    <property type="match status" value="1"/>
</dbReference>
<evidence type="ECO:0000256" key="1">
    <source>
        <dbReference type="SAM" id="MobiDB-lite"/>
    </source>
</evidence>
<dbReference type="EC" id="1.14.13.40" evidence="4"/>
<dbReference type="CDD" id="cd02932">
    <property type="entry name" value="OYE_YqiM_FMN"/>
    <property type="match status" value="1"/>
</dbReference>
<dbReference type="PRINTS" id="PR00420">
    <property type="entry name" value="RNGMNOXGNASE"/>
</dbReference>
<dbReference type="InterPro" id="IPR002938">
    <property type="entry name" value="FAD-bd"/>
</dbReference>
<dbReference type="SUPFAM" id="SSF51395">
    <property type="entry name" value="FMN-linked oxidoreductases"/>
    <property type="match status" value="1"/>
</dbReference>
<dbReference type="InterPro" id="IPR036188">
    <property type="entry name" value="FAD/NAD-bd_sf"/>
</dbReference>
<feature type="domain" description="NADH:flavin oxidoreductase/NADH oxidase N-terminal" evidence="2">
    <location>
        <begin position="394"/>
        <end position="730"/>
    </location>
</feature>
<reference evidence="4" key="1">
    <citation type="submission" date="2020-02" db="EMBL/GenBank/DDBJ databases">
        <authorList>
            <person name="Meier V. D."/>
        </authorList>
    </citation>
    <scope>NUCLEOTIDE SEQUENCE</scope>
    <source>
        <strain evidence="4">AVDCRST_MAG15</strain>
    </source>
</reference>
<dbReference type="GO" id="GO:0018673">
    <property type="term" value="F:anthraniloyl-CoA monooxygenase activity"/>
    <property type="evidence" value="ECO:0007669"/>
    <property type="project" value="UniProtKB-EC"/>
</dbReference>
<feature type="region of interest" description="Disordered" evidence="1">
    <location>
        <begin position="735"/>
        <end position="761"/>
    </location>
</feature>
<dbReference type="Pfam" id="PF01494">
    <property type="entry name" value="FAD_binding_3"/>
    <property type="match status" value="1"/>
</dbReference>
<dbReference type="PANTHER" id="PTHR43303">
    <property type="entry name" value="NADPH DEHYDROGENASE C23G7.10C-RELATED"/>
    <property type="match status" value="1"/>
</dbReference>
<dbReference type="GO" id="GO:0071949">
    <property type="term" value="F:FAD binding"/>
    <property type="evidence" value="ECO:0007669"/>
    <property type="project" value="InterPro"/>
</dbReference>
<dbReference type="InterPro" id="IPR044152">
    <property type="entry name" value="YqjM-like"/>
</dbReference>
<dbReference type="GO" id="GO:0003959">
    <property type="term" value="F:NADPH dehydrogenase activity"/>
    <property type="evidence" value="ECO:0007669"/>
    <property type="project" value="InterPro"/>
</dbReference>
<name>A0A6J4NL45_9RHOB</name>